<evidence type="ECO:0000313" key="1">
    <source>
        <dbReference type="EMBL" id="SVE04657.1"/>
    </source>
</evidence>
<gene>
    <name evidence="1" type="ORF">METZ01_LOCUS457511</name>
</gene>
<reference evidence="1" key="1">
    <citation type="submission" date="2018-05" db="EMBL/GenBank/DDBJ databases">
        <authorList>
            <person name="Lanie J.A."/>
            <person name="Ng W.-L."/>
            <person name="Kazmierczak K.M."/>
            <person name="Andrzejewski T.M."/>
            <person name="Davidsen T.M."/>
            <person name="Wayne K.J."/>
            <person name="Tettelin H."/>
            <person name="Glass J.I."/>
            <person name="Rusch D."/>
            <person name="Podicherti R."/>
            <person name="Tsui H.-C.T."/>
            <person name="Winkler M.E."/>
        </authorList>
    </citation>
    <scope>NUCLEOTIDE SEQUENCE</scope>
</reference>
<dbReference type="EMBL" id="UINC01190477">
    <property type="protein sequence ID" value="SVE04657.1"/>
    <property type="molecule type" value="Genomic_DNA"/>
</dbReference>
<dbReference type="AlphaFoldDB" id="A0A383AA12"/>
<proteinExistence type="predicted"/>
<accession>A0A383AA12</accession>
<feature type="non-terminal residue" evidence="1">
    <location>
        <position position="1"/>
    </location>
</feature>
<protein>
    <submittedName>
        <fullName evidence="1">Uncharacterized protein</fullName>
    </submittedName>
</protein>
<feature type="non-terminal residue" evidence="1">
    <location>
        <position position="31"/>
    </location>
</feature>
<name>A0A383AA12_9ZZZZ</name>
<organism evidence="1">
    <name type="scientific">marine metagenome</name>
    <dbReference type="NCBI Taxonomy" id="408172"/>
    <lineage>
        <taxon>unclassified sequences</taxon>
        <taxon>metagenomes</taxon>
        <taxon>ecological metagenomes</taxon>
    </lineage>
</organism>
<sequence>PSELPPSVVWQPSSQSAWFRETRMTCAPASA</sequence>